<reference evidence="2 3" key="1">
    <citation type="submission" date="2017-03" db="EMBL/GenBank/DDBJ databases">
        <authorList>
            <person name="Afonso C.L."/>
            <person name="Miller P.J."/>
            <person name="Scott M.A."/>
            <person name="Spackman E."/>
            <person name="Goraichik I."/>
            <person name="Dimitrov K.M."/>
            <person name="Suarez D.L."/>
            <person name="Swayne D.E."/>
        </authorList>
    </citation>
    <scope>NUCLEOTIDE SEQUENCE [LARGE SCALE GENOMIC DNA]</scope>
    <source>
        <strain evidence="2 3">CECT 7691</strain>
    </source>
</reference>
<dbReference type="GO" id="GO:0003677">
    <property type="term" value="F:DNA binding"/>
    <property type="evidence" value="ECO:0007669"/>
    <property type="project" value="InterPro"/>
</dbReference>
<dbReference type="PROSITE" id="PS50943">
    <property type="entry name" value="HTH_CROC1"/>
    <property type="match status" value="1"/>
</dbReference>
<dbReference type="PANTHER" id="PTHR35010:SF4">
    <property type="entry name" value="BLL5781 PROTEIN"/>
    <property type="match status" value="1"/>
</dbReference>
<protein>
    <submittedName>
        <fullName evidence="2">Anaerobic benzoate catabolism transcriptional regulator</fullName>
    </submittedName>
</protein>
<dbReference type="InParanoid" id="A0A1Y5RTW4"/>
<dbReference type="RefSeq" id="WP_085882012.1">
    <property type="nucleotide sequence ID" value="NZ_FWFR01000001.1"/>
</dbReference>
<dbReference type="Gene3D" id="1.10.260.40">
    <property type="entry name" value="lambda repressor-like DNA-binding domains"/>
    <property type="match status" value="1"/>
</dbReference>
<evidence type="ECO:0000313" key="3">
    <source>
        <dbReference type="Proteomes" id="UP000193200"/>
    </source>
</evidence>
<dbReference type="PANTHER" id="PTHR35010">
    <property type="entry name" value="BLL4672 PROTEIN-RELATED"/>
    <property type="match status" value="1"/>
</dbReference>
<dbReference type="InterPro" id="IPR001387">
    <property type="entry name" value="Cro/C1-type_HTH"/>
</dbReference>
<dbReference type="SUPFAM" id="SSF47413">
    <property type="entry name" value="lambda repressor-like DNA-binding domains"/>
    <property type="match status" value="1"/>
</dbReference>
<dbReference type="EMBL" id="FWFR01000001">
    <property type="protein sequence ID" value="SLN25144.1"/>
    <property type="molecule type" value="Genomic_DNA"/>
</dbReference>
<dbReference type="OrthoDB" id="9785973at2"/>
<dbReference type="Pfam" id="PF13560">
    <property type="entry name" value="HTH_31"/>
    <property type="match status" value="1"/>
</dbReference>
<dbReference type="InterPro" id="IPR041413">
    <property type="entry name" value="MLTR_LBD"/>
</dbReference>
<feature type="domain" description="HTH cro/C1-type" evidence="1">
    <location>
        <begin position="17"/>
        <end position="71"/>
    </location>
</feature>
<accession>A0A1Y5RTW4</accession>
<evidence type="ECO:0000259" key="1">
    <source>
        <dbReference type="PROSITE" id="PS50943"/>
    </source>
</evidence>
<dbReference type="Proteomes" id="UP000193200">
    <property type="component" value="Unassembled WGS sequence"/>
</dbReference>
<evidence type="ECO:0000313" key="2">
    <source>
        <dbReference type="EMBL" id="SLN25144.1"/>
    </source>
</evidence>
<dbReference type="Gene3D" id="3.30.450.180">
    <property type="match status" value="1"/>
</dbReference>
<dbReference type="Pfam" id="PF17765">
    <property type="entry name" value="MLTR_LBD"/>
    <property type="match status" value="1"/>
</dbReference>
<name>A0A1Y5RTW4_9PROT</name>
<proteinExistence type="predicted"/>
<dbReference type="SMART" id="SM00530">
    <property type="entry name" value="HTH_XRE"/>
    <property type="match status" value="1"/>
</dbReference>
<dbReference type="AlphaFoldDB" id="A0A1Y5RTW4"/>
<keyword evidence="3" id="KW-1185">Reference proteome</keyword>
<dbReference type="CDD" id="cd00093">
    <property type="entry name" value="HTH_XRE"/>
    <property type="match status" value="1"/>
</dbReference>
<sequence length="277" mass="30484">MSHDDTSGDATPFGAALRRWRKGKGLSQMDLAMAAGISTRHLSFLETGRANPSRGMVLRLAETLAVPLRYQNDLMASAGFAARYRETALSADEFAMVRDMLERLLAKHEPWPALVVDHRFDIVMTNQAAALLIGWLGLAVGEDGRPANVLRLLFAPRGLRQRVENWETAARAMLVRAQRDLAELGAGNAHEALREILGDDLPPADWLEAVPDKPILPLLPLTFVRGEARHSWFTTITTFGTPQDVTMQELRIESFFPADKATDSFATEILGGTAGRV</sequence>
<organism evidence="2 3">
    <name type="scientific">Oceanibacterium hippocampi</name>
    <dbReference type="NCBI Taxonomy" id="745714"/>
    <lineage>
        <taxon>Bacteria</taxon>
        <taxon>Pseudomonadati</taxon>
        <taxon>Pseudomonadota</taxon>
        <taxon>Alphaproteobacteria</taxon>
        <taxon>Sneathiellales</taxon>
        <taxon>Sneathiellaceae</taxon>
        <taxon>Oceanibacterium</taxon>
    </lineage>
</organism>
<dbReference type="InterPro" id="IPR010982">
    <property type="entry name" value="Lambda_DNA-bd_dom_sf"/>
</dbReference>
<gene>
    <name evidence="2" type="ORF">OCH7691_00701</name>
</gene>